<dbReference type="Proteomes" id="UP000182932">
    <property type="component" value="Unassembled WGS sequence"/>
</dbReference>
<dbReference type="SUPFAM" id="SSF53092">
    <property type="entry name" value="Creatinase/prolidase N-terminal domain"/>
    <property type="match status" value="1"/>
</dbReference>
<name>A0A975W947_9RHOB</name>
<dbReference type="InterPro" id="IPR000994">
    <property type="entry name" value="Pept_M24"/>
</dbReference>
<dbReference type="EMBL" id="FNYY01000004">
    <property type="protein sequence ID" value="SEJ25539.1"/>
    <property type="molecule type" value="Genomic_DNA"/>
</dbReference>
<dbReference type="Pfam" id="PF01321">
    <property type="entry name" value="Creatinase_N"/>
    <property type="match status" value="1"/>
</dbReference>
<evidence type="ECO:0000313" key="3">
    <source>
        <dbReference type="EMBL" id="SEJ25539.1"/>
    </source>
</evidence>
<dbReference type="RefSeq" id="WP_048533289.1">
    <property type="nucleotide sequence ID" value="NZ_CATLQZ010000012.1"/>
</dbReference>
<gene>
    <name evidence="3" type="ORF">SAMN04487940_104199</name>
</gene>
<dbReference type="Pfam" id="PF00557">
    <property type="entry name" value="Peptidase_M24"/>
    <property type="match status" value="1"/>
</dbReference>
<comment type="caution">
    <text evidence="3">The sequence shown here is derived from an EMBL/GenBank/DDBJ whole genome shotgun (WGS) entry which is preliminary data.</text>
</comment>
<feature type="domain" description="Peptidase M24" evidence="1">
    <location>
        <begin position="173"/>
        <end position="379"/>
    </location>
</feature>
<dbReference type="Gene3D" id="3.40.350.10">
    <property type="entry name" value="Creatinase/prolidase N-terminal domain"/>
    <property type="match status" value="1"/>
</dbReference>
<dbReference type="GO" id="GO:0016787">
    <property type="term" value="F:hydrolase activity"/>
    <property type="evidence" value="ECO:0007669"/>
    <property type="project" value="UniProtKB-KW"/>
</dbReference>
<dbReference type="CDD" id="cd01066">
    <property type="entry name" value="APP_MetAP"/>
    <property type="match status" value="1"/>
</dbReference>
<dbReference type="PANTHER" id="PTHR46112">
    <property type="entry name" value="AMINOPEPTIDASE"/>
    <property type="match status" value="1"/>
</dbReference>
<dbReference type="Gene3D" id="3.90.230.10">
    <property type="entry name" value="Creatinase/methionine aminopeptidase superfamily"/>
    <property type="match status" value="1"/>
</dbReference>
<dbReference type="AlphaFoldDB" id="A0A975W947"/>
<dbReference type="PANTHER" id="PTHR46112:SF2">
    <property type="entry name" value="XAA-PRO AMINOPEPTIDASE P-RELATED"/>
    <property type="match status" value="1"/>
</dbReference>
<feature type="domain" description="Creatinase N-terminal" evidence="2">
    <location>
        <begin position="20"/>
        <end position="164"/>
    </location>
</feature>
<dbReference type="InterPro" id="IPR036005">
    <property type="entry name" value="Creatinase/aminopeptidase-like"/>
</dbReference>
<dbReference type="SUPFAM" id="SSF55920">
    <property type="entry name" value="Creatinase/aminopeptidase"/>
    <property type="match status" value="1"/>
</dbReference>
<dbReference type="InterPro" id="IPR000587">
    <property type="entry name" value="Creatinase_N"/>
</dbReference>
<evidence type="ECO:0000259" key="1">
    <source>
        <dbReference type="Pfam" id="PF00557"/>
    </source>
</evidence>
<dbReference type="GeneID" id="80817887"/>
<keyword evidence="3" id="KW-0378">Hydrolase</keyword>
<evidence type="ECO:0000313" key="4">
    <source>
        <dbReference type="Proteomes" id="UP000182932"/>
    </source>
</evidence>
<reference evidence="3 4" key="1">
    <citation type="submission" date="2016-10" db="EMBL/GenBank/DDBJ databases">
        <authorList>
            <person name="Varghese N."/>
            <person name="Submissions S."/>
        </authorList>
    </citation>
    <scope>NUCLEOTIDE SEQUENCE [LARGE SCALE GENOMIC DNA]</scope>
    <source>
        <strain evidence="3 4">FF3</strain>
    </source>
</reference>
<organism evidence="3 4">
    <name type="scientific">Marinovum algicola</name>
    <dbReference type="NCBI Taxonomy" id="42444"/>
    <lineage>
        <taxon>Bacteria</taxon>
        <taxon>Pseudomonadati</taxon>
        <taxon>Pseudomonadota</taxon>
        <taxon>Alphaproteobacteria</taxon>
        <taxon>Rhodobacterales</taxon>
        <taxon>Roseobacteraceae</taxon>
        <taxon>Marinovum</taxon>
    </lineage>
</organism>
<evidence type="ECO:0000259" key="2">
    <source>
        <dbReference type="Pfam" id="PF01321"/>
    </source>
</evidence>
<sequence length="397" mass="43900">MSDHRFAKDIPFTQAEYARRLTKVRAAMAERELDALLVTDPSNMAWLTAYDGWSFYVHQAVIVLPDADPIWWGRAQDANGALRTVWMADDRVMGYADHFVQSTEMHPMQDLAVRFGDLELSAACIGVEMENYYYSAKAHAELLSALPQCAFADATALVNWCRAVKSDEELTFMRRAARISEKIIDGLMERTALGVPKNEVVAAAMADAVTGAEGHWGDYPAIVPLLPSGPDAAAPHLTWNGRPFAGGEATFFEISGCYRRYHAPLCRTIFLGTPPDFLKRAEEALLRGLEAGIDMARAGNRACDVAEALADELGKSDIKRAARCGYPIGLSYPPDWGERTISLRAEDETVLEPGMTFHFMPGLWMEDWGLEITESILITPDGPAEPLCNRPRDVVVK</sequence>
<protein>
    <submittedName>
        <fullName evidence="3">Ectoine hydrolase</fullName>
    </submittedName>
</protein>
<proteinExistence type="predicted"/>
<accession>A0A975W947</accession>
<keyword evidence="4" id="KW-1185">Reference proteome</keyword>
<dbReference type="InterPro" id="IPR050659">
    <property type="entry name" value="Peptidase_M24B"/>
</dbReference>
<dbReference type="InterPro" id="IPR029149">
    <property type="entry name" value="Creatin/AminoP/Spt16_N"/>
</dbReference>